<dbReference type="GO" id="GO:0046982">
    <property type="term" value="F:protein heterodimerization activity"/>
    <property type="evidence" value="ECO:0007669"/>
    <property type="project" value="InterPro"/>
</dbReference>
<dbReference type="GeneID" id="175152"/>
<keyword evidence="5" id="KW-1185">Reference proteome</keyword>
<evidence type="ECO:0000313" key="6">
    <source>
        <dbReference type="WormBase" id="Y53F4B.3"/>
    </source>
</evidence>
<keyword evidence="7" id="KW-1267">Proteomics identification</keyword>
<dbReference type="UCSC" id="Y53F4B.3">
    <property type="organism name" value="c. elegans"/>
</dbReference>
<dbReference type="InterPro" id="IPR009072">
    <property type="entry name" value="Histone-fold"/>
</dbReference>
<dbReference type="WormBase" id="Y53F4B.3">
    <property type="protein sequence ID" value="CE22389"/>
    <property type="gene ID" value="WBGene00013150"/>
    <property type="gene designation" value="pole-4"/>
</dbReference>
<organism evidence="4 5">
    <name type="scientific">Caenorhabditis elegans</name>
    <dbReference type="NCBI Taxonomy" id="6239"/>
    <lineage>
        <taxon>Eukaryota</taxon>
        <taxon>Metazoa</taxon>
        <taxon>Ecdysozoa</taxon>
        <taxon>Nematoda</taxon>
        <taxon>Chromadorea</taxon>
        <taxon>Rhabditida</taxon>
        <taxon>Rhabditina</taxon>
        <taxon>Rhabditomorpha</taxon>
        <taxon>Rhabditoidea</taxon>
        <taxon>Rhabditidae</taxon>
        <taxon>Peloderinae</taxon>
        <taxon>Caenorhabditis</taxon>
    </lineage>
</organism>
<dbReference type="Pfam" id="PF00808">
    <property type="entry name" value="CBFD_NFYB_HMF"/>
    <property type="match status" value="1"/>
</dbReference>
<dbReference type="GO" id="GO:0006261">
    <property type="term" value="P:DNA-templated DNA replication"/>
    <property type="evidence" value="ECO:0000318"/>
    <property type="project" value="GO_Central"/>
</dbReference>
<dbReference type="Bgee" id="WBGene00013150">
    <property type="expression patterns" value="Expressed in embryo and 4 other cell types or tissues"/>
</dbReference>
<dbReference type="GO" id="GO:0005634">
    <property type="term" value="C:nucleus"/>
    <property type="evidence" value="ECO:0000318"/>
    <property type="project" value="GO_Central"/>
</dbReference>
<dbReference type="InterPro" id="IPR003958">
    <property type="entry name" value="CBFA_NFYB_domain"/>
</dbReference>
<dbReference type="PRO" id="PR:Q9NAC5"/>
<dbReference type="FunCoup" id="Q9NAC5">
    <property type="interactions" value="450"/>
</dbReference>
<dbReference type="HOGENOM" id="CLU_1409940_0_0_1"/>
<protein>
    <submittedName>
        <fullName evidence="4">Transcription factor CBF/NF-Y/archaeal histone domain-containing protein</fullName>
    </submittedName>
</protein>
<dbReference type="CTD" id="175152"/>
<dbReference type="GO" id="GO:0008622">
    <property type="term" value="C:epsilon DNA polymerase complex"/>
    <property type="evidence" value="ECO:0000318"/>
    <property type="project" value="GO_Central"/>
</dbReference>
<dbReference type="IntAct" id="Q9NAC5">
    <property type="interactions" value="4"/>
</dbReference>
<dbReference type="PaxDb" id="6239-Y53F4B.3"/>
<comment type="subcellular location">
    <subcellularLocation>
        <location evidence="1">Nucleus</location>
    </subcellularLocation>
</comment>
<dbReference type="OMA" id="KICRLDP"/>
<evidence type="ECO:0000256" key="2">
    <source>
        <dbReference type="ARBA" id="ARBA00023242"/>
    </source>
</evidence>
<dbReference type="STRING" id="6239.Y53F4B.3.1"/>
<proteinExistence type="evidence at protein level"/>
<evidence type="ECO:0000259" key="3">
    <source>
        <dbReference type="Pfam" id="PF00808"/>
    </source>
</evidence>
<dbReference type="RefSeq" id="NP_497087.1">
    <property type="nucleotide sequence ID" value="NM_064686.5"/>
</dbReference>
<dbReference type="Gene3D" id="1.10.20.10">
    <property type="entry name" value="Histone, subunit A"/>
    <property type="match status" value="1"/>
</dbReference>
<dbReference type="AGR" id="WB:WBGene00013150"/>
<dbReference type="AlphaFoldDB" id="Q9NAC5"/>
<dbReference type="PANTHER" id="PTHR10252">
    <property type="entry name" value="HISTONE-LIKE TRANSCRIPTION FACTOR CCAAT-RELATED"/>
    <property type="match status" value="1"/>
</dbReference>
<dbReference type="OrthoDB" id="636685at2759"/>
<dbReference type="KEGG" id="cel:CELE_Y53F4B.3"/>
<dbReference type="PhylomeDB" id="Q9NAC5"/>
<dbReference type="eggNOG" id="KOG1658">
    <property type="taxonomic scope" value="Eukaryota"/>
</dbReference>
<accession>Q9NAC5</accession>
<comment type="interaction">
    <interactant intactId="EBI-2420741">
        <id>Q9NAC5</id>
    </interactant>
    <interactant intactId="EBI-2005444">
        <id>Q22798</id>
        <label>T26A5.8</label>
    </interactant>
    <organismsDiffer>false</organismsDiffer>
    <experiments>3</experiments>
</comment>
<name>Q9NAC5_CAEEL</name>
<dbReference type="CDD" id="cd22929">
    <property type="entry name" value="HFD_POLE4-like"/>
    <property type="match status" value="1"/>
</dbReference>
<evidence type="ECO:0000313" key="5">
    <source>
        <dbReference type="Proteomes" id="UP000001940"/>
    </source>
</evidence>
<evidence type="ECO:0000256" key="1">
    <source>
        <dbReference type="ARBA" id="ARBA00004123"/>
    </source>
</evidence>
<dbReference type="EMBL" id="BX284602">
    <property type="protein sequence ID" value="CAB61070.1"/>
    <property type="molecule type" value="Genomic_DNA"/>
</dbReference>
<dbReference type="SMR" id="Q9NAC5"/>
<feature type="domain" description="Transcription factor CBF/NF-Y/archaeal histone" evidence="3">
    <location>
        <begin position="35"/>
        <end position="98"/>
    </location>
</feature>
<dbReference type="InterPro" id="IPR050568">
    <property type="entry name" value="Transcr_DNA_Rep_Reg"/>
</dbReference>
<dbReference type="PANTHER" id="PTHR10252:SF79">
    <property type="entry name" value="DNA POLYMERASE EPSILON SUBUNIT 4"/>
    <property type="match status" value="1"/>
</dbReference>
<sequence>MAWRKKTKKAAPIAQMSEEDVREIEEHVEELVRSQLPLGRVKKVVRMNPDVEMLNNEALQLMAKAAELFIKELSNAANQNAALEKRKTVQTKDIDKAIKKTWAFAFLEDALDGWPKLEPKKRKVNANSGQDETVVEEETIIEEEEEIHVEEEEDEELPETVLEIDENEEIARDKFAEQF</sequence>
<dbReference type="SUPFAM" id="SSF47113">
    <property type="entry name" value="Histone-fold"/>
    <property type="match status" value="1"/>
</dbReference>
<dbReference type="Proteomes" id="UP000001940">
    <property type="component" value="Chromosome II"/>
</dbReference>
<evidence type="ECO:0000313" key="4">
    <source>
        <dbReference type="EMBL" id="CAB61070.1"/>
    </source>
</evidence>
<keyword evidence="2" id="KW-0539">Nucleus</keyword>
<evidence type="ECO:0007829" key="7">
    <source>
        <dbReference type="PeptideAtlas" id="Q9NAC5"/>
    </source>
</evidence>
<gene>
    <name evidence="4 6" type="primary">pole-4</name>
    <name evidence="4" type="ORF">CELE_Y53F4B.3</name>
    <name evidence="6" type="ORF">Y53F4B.3</name>
</gene>
<dbReference type="InParanoid" id="Q9NAC5"/>
<dbReference type="PeptideAtlas" id="Q9NAC5"/>
<reference evidence="4 5" key="1">
    <citation type="journal article" date="1998" name="Science">
        <title>Genome sequence of the nematode C. elegans: a platform for investigating biology.</title>
        <authorList>
            <consortium name="The C. elegans sequencing consortium"/>
            <person name="Sulson J.E."/>
            <person name="Waterston R."/>
        </authorList>
    </citation>
    <scope>NUCLEOTIDE SEQUENCE [LARGE SCALE GENOMIC DNA]</scope>
    <source>
        <strain evidence="4 5">Bristol N2</strain>
    </source>
</reference>
<dbReference type="FunFam" id="1.10.20.10:FF:000122">
    <property type="entry name" value="CCAAT-HAP5 transcription factor"/>
    <property type="match status" value="1"/>
</dbReference>